<proteinExistence type="predicted"/>
<dbReference type="Proteomes" id="UP000199514">
    <property type="component" value="Unassembled WGS sequence"/>
</dbReference>
<feature type="domain" description="Methyltransferase" evidence="1">
    <location>
        <begin position="42"/>
        <end position="170"/>
    </location>
</feature>
<dbReference type="SUPFAM" id="SSF53335">
    <property type="entry name" value="S-adenosyl-L-methionine-dependent methyltransferases"/>
    <property type="match status" value="1"/>
</dbReference>
<keyword evidence="3" id="KW-1185">Reference proteome</keyword>
<dbReference type="Gene3D" id="3.40.50.150">
    <property type="entry name" value="Vaccinia Virus protein VP39"/>
    <property type="match status" value="1"/>
</dbReference>
<keyword evidence="2" id="KW-0489">Methyltransferase</keyword>
<gene>
    <name evidence="2" type="ORF">SAMN05421780_10985</name>
</gene>
<dbReference type="InterPro" id="IPR050508">
    <property type="entry name" value="Methyltransf_Superfamily"/>
</dbReference>
<reference evidence="2 3" key="1">
    <citation type="submission" date="2016-10" db="EMBL/GenBank/DDBJ databases">
        <authorList>
            <person name="de Groot N.N."/>
        </authorList>
    </citation>
    <scope>NUCLEOTIDE SEQUENCE [LARGE SCALE GENOMIC DNA]</scope>
    <source>
        <strain evidence="2 3">DSM 6793</strain>
    </source>
</reference>
<dbReference type="GO" id="GO:0008168">
    <property type="term" value="F:methyltransferase activity"/>
    <property type="evidence" value="ECO:0007669"/>
    <property type="project" value="UniProtKB-KW"/>
</dbReference>
<protein>
    <submittedName>
        <fullName evidence="2">Methyltransferase domain-containing protein</fullName>
    </submittedName>
</protein>
<keyword evidence="2" id="KW-0808">Transferase</keyword>
<dbReference type="CDD" id="cd02440">
    <property type="entry name" value="AdoMet_MTases"/>
    <property type="match status" value="1"/>
</dbReference>
<organism evidence="2 3">
    <name type="scientific">Flexibacter flexilis DSM 6793</name>
    <dbReference type="NCBI Taxonomy" id="927664"/>
    <lineage>
        <taxon>Bacteria</taxon>
        <taxon>Pseudomonadati</taxon>
        <taxon>Bacteroidota</taxon>
        <taxon>Cytophagia</taxon>
        <taxon>Cytophagales</taxon>
        <taxon>Flexibacteraceae</taxon>
        <taxon>Flexibacter</taxon>
    </lineage>
</organism>
<sequence>MLLISILLSMQSVFMKAQDSGWYPEFLEPVVEQVAQAAPAQQHLQVLDIGTGPGKLPEMLIRKDTSLHITGIDIDTGMIDAARQRLQHKNVRFEYEKINAPLDFADQQYDVVTFCSVLFLVDDSVKNLLMNEALRVLKPNGKIIVLTPSGERSFLSAFAEVWRFPFTAYNWTFLIWRAFTSHRGSGWQKTKWLENYAKQKKLNYQTSLVFNQNSSLEIITKSSN</sequence>
<dbReference type="InterPro" id="IPR025714">
    <property type="entry name" value="Methyltranfer_dom"/>
</dbReference>
<evidence type="ECO:0000259" key="1">
    <source>
        <dbReference type="Pfam" id="PF13847"/>
    </source>
</evidence>
<dbReference type="OrthoDB" id="9789123at2"/>
<accession>A0A1I1LQM8</accession>
<dbReference type="STRING" id="927664.SAMN05421780_10985"/>
<dbReference type="GO" id="GO:0032259">
    <property type="term" value="P:methylation"/>
    <property type="evidence" value="ECO:0007669"/>
    <property type="project" value="UniProtKB-KW"/>
</dbReference>
<evidence type="ECO:0000313" key="3">
    <source>
        <dbReference type="Proteomes" id="UP000199514"/>
    </source>
</evidence>
<dbReference type="InterPro" id="IPR029063">
    <property type="entry name" value="SAM-dependent_MTases_sf"/>
</dbReference>
<dbReference type="PANTHER" id="PTHR42912">
    <property type="entry name" value="METHYLTRANSFERASE"/>
    <property type="match status" value="1"/>
</dbReference>
<dbReference type="Pfam" id="PF13847">
    <property type="entry name" value="Methyltransf_31"/>
    <property type="match status" value="1"/>
</dbReference>
<dbReference type="PANTHER" id="PTHR42912:SF96">
    <property type="entry name" value="METHYLTRANSFERASE DOMAIN-CONTAINING PROTEIN"/>
    <property type="match status" value="1"/>
</dbReference>
<dbReference type="AlphaFoldDB" id="A0A1I1LQM8"/>
<name>A0A1I1LQM8_9BACT</name>
<dbReference type="EMBL" id="FOLE01000009">
    <property type="protein sequence ID" value="SFC75319.1"/>
    <property type="molecule type" value="Genomic_DNA"/>
</dbReference>
<dbReference type="RefSeq" id="WP_091514572.1">
    <property type="nucleotide sequence ID" value="NZ_FOLE01000009.1"/>
</dbReference>
<evidence type="ECO:0000313" key="2">
    <source>
        <dbReference type="EMBL" id="SFC75319.1"/>
    </source>
</evidence>